<accession>A0AAV7KNW8</accession>
<keyword evidence="8" id="KW-0675">Receptor</keyword>
<dbReference type="Proteomes" id="UP001066276">
    <property type="component" value="Chromosome 12"/>
</dbReference>
<proteinExistence type="inferred from homology"/>
<organism evidence="13 14">
    <name type="scientific">Pleurodeles waltl</name>
    <name type="common">Iberian ribbed newt</name>
    <dbReference type="NCBI Taxonomy" id="8319"/>
    <lineage>
        <taxon>Eukaryota</taxon>
        <taxon>Metazoa</taxon>
        <taxon>Chordata</taxon>
        <taxon>Craniata</taxon>
        <taxon>Vertebrata</taxon>
        <taxon>Euteleostomi</taxon>
        <taxon>Amphibia</taxon>
        <taxon>Batrachia</taxon>
        <taxon>Caudata</taxon>
        <taxon>Salamandroidea</taxon>
        <taxon>Salamandridae</taxon>
        <taxon>Pleurodelinae</taxon>
        <taxon>Pleurodeles</taxon>
    </lineage>
</organism>
<dbReference type="AlphaFoldDB" id="A0AAV7KNW8"/>
<dbReference type="GO" id="GO:0005886">
    <property type="term" value="C:plasma membrane"/>
    <property type="evidence" value="ECO:0007669"/>
    <property type="project" value="UniProtKB-SubCell"/>
</dbReference>
<keyword evidence="9" id="KW-0807">Transducer</keyword>
<keyword evidence="11" id="KW-0732">Signal</keyword>
<evidence type="ECO:0000256" key="1">
    <source>
        <dbReference type="ARBA" id="ARBA00004651"/>
    </source>
</evidence>
<dbReference type="InterPro" id="IPR000725">
    <property type="entry name" value="Olfact_rcpt"/>
</dbReference>
<evidence type="ECO:0000256" key="2">
    <source>
        <dbReference type="ARBA" id="ARBA00010663"/>
    </source>
</evidence>
<evidence type="ECO:0000256" key="10">
    <source>
        <dbReference type="SAM" id="Phobius"/>
    </source>
</evidence>
<name>A0AAV7KNW8_PLEWA</name>
<evidence type="ECO:0000313" key="13">
    <source>
        <dbReference type="EMBL" id="KAJ1079814.1"/>
    </source>
</evidence>
<dbReference type="SUPFAM" id="SSF81321">
    <property type="entry name" value="Family A G protein-coupled receptor-like"/>
    <property type="match status" value="1"/>
</dbReference>
<keyword evidence="7 10" id="KW-0472">Membrane</keyword>
<dbReference type="InterPro" id="IPR017452">
    <property type="entry name" value="GPCR_Rhodpsn_7TM"/>
</dbReference>
<dbReference type="PRINTS" id="PR00245">
    <property type="entry name" value="OLFACTORYR"/>
</dbReference>
<feature type="transmembrane region" description="Helical" evidence="10">
    <location>
        <begin position="103"/>
        <end position="125"/>
    </location>
</feature>
<dbReference type="PANTHER" id="PTHR48018">
    <property type="entry name" value="OLFACTORY RECEPTOR"/>
    <property type="match status" value="1"/>
</dbReference>
<evidence type="ECO:0000256" key="4">
    <source>
        <dbReference type="ARBA" id="ARBA00022692"/>
    </source>
</evidence>
<keyword evidence="4 10" id="KW-0812">Transmembrane</keyword>
<evidence type="ECO:0000259" key="12">
    <source>
        <dbReference type="PROSITE" id="PS50262"/>
    </source>
</evidence>
<dbReference type="PROSITE" id="PS50262">
    <property type="entry name" value="G_PROTEIN_RECEP_F1_2"/>
    <property type="match status" value="1"/>
</dbReference>
<keyword evidence="6" id="KW-0297">G-protein coupled receptor</keyword>
<reference evidence="13" key="1">
    <citation type="journal article" date="2022" name="bioRxiv">
        <title>Sequencing and chromosome-scale assembly of the giantPleurodeles waltlgenome.</title>
        <authorList>
            <person name="Brown T."/>
            <person name="Elewa A."/>
            <person name="Iarovenko S."/>
            <person name="Subramanian E."/>
            <person name="Araus A.J."/>
            <person name="Petzold A."/>
            <person name="Susuki M."/>
            <person name="Suzuki K.-i.T."/>
            <person name="Hayashi T."/>
            <person name="Toyoda A."/>
            <person name="Oliveira C."/>
            <person name="Osipova E."/>
            <person name="Leigh N.D."/>
            <person name="Simon A."/>
            <person name="Yun M.H."/>
        </authorList>
    </citation>
    <scope>NUCLEOTIDE SEQUENCE</scope>
    <source>
        <strain evidence="13">20211129_DDA</strain>
        <tissue evidence="13">Liver</tissue>
    </source>
</reference>
<keyword evidence="14" id="KW-1185">Reference proteome</keyword>
<evidence type="ECO:0000256" key="5">
    <source>
        <dbReference type="ARBA" id="ARBA00022989"/>
    </source>
</evidence>
<protein>
    <recommendedName>
        <fullName evidence="12">G-protein coupled receptors family 1 profile domain-containing protein</fullName>
    </recommendedName>
</protein>
<evidence type="ECO:0000256" key="7">
    <source>
        <dbReference type="ARBA" id="ARBA00023136"/>
    </source>
</evidence>
<sequence length="172" mass="19569">MSHRFCILLVVLTYVYGFTDAMTQAVLTFRLSYCGSHEIHGFFCADPPLLTLSCSDIRIKQMVLLMSCCFNLSITILAIFVSYVFIISAILRIRSADARRKTFSTCSSHLMSVIIFYGTLFFMYVRPSTLQSVDEHKVVTVFYSAVIPMLNPLIYGLRNREVKEALKKGIHV</sequence>
<gene>
    <name evidence="13" type="ORF">NDU88_000048</name>
</gene>
<comment type="caution">
    <text evidence="13">The sequence shown here is derived from an EMBL/GenBank/DDBJ whole genome shotgun (WGS) entry which is preliminary data.</text>
</comment>
<evidence type="ECO:0000256" key="11">
    <source>
        <dbReference type="SAM" id="SignalP"/>
    </source>
</evidence>
<feature type="chain" id="PRO_5043529607" description="G-protein coupled receptors family 1 profile domain-containing protein" evidence="11">
    <location>
        <begin position="18"/>
        <end position="172"/>
    </location>
</feature>
<comment type="subcellular location">
    <subcellularLocation>
        <location evidence="1">Cell membrane</location>
        <topology evidence="1">Multi-pass membrane protein</topology>
    </subcellularLocation>
</comment>
<evidence type="ECO:0000256" key="3">
    <source>
        <dbReference type="ARBA" id="ARBA00022475"/>
    </source>
</evidence>
<keyword evidence="5 10" id="KW-1133">Transmembrane helix</keyword>
<evidence type="ECO:0000313" key="14">
    <source>
        <dbReference type="Proteomes" id="UP001066276"/>
    </source>
</evidence>
<dbReference type="EMBL" id="JANPWB010000016">
    <property type="protein sequence ID" value="KAJ1079814.1"/>
    <property type="molecule type" value="Genomic_DNA"/>
</dbReference>
<dbReference type="Pfam" id="PF13853">
    <property type="entry name" value="7tm_4"/>
    <property type="match status" value="1"/>
</dbReference>
<feature type="signal peptide" evidence="11">
    <location>
        <begin position="1"/>
        <end position="17"/>
    </location>
</feature>
<evidence type="ECO:0000256" key="9">
    <source>
        <dbReference type="ARBA" id="ARBA00023224"/>
    </source>
</evidence>
<keyword evidence="3" id="KW-1003">Cell membrane</keyword>
<feature type="transmembrane region" description="Helical" evidence="10">
    <location>
        <begin position="62"/>
        <end position="91"/>
    </location>
</feature>
<dbReference type="FunFam" id="1.10.1220.70:FF:000001">
    <property type="entry name" value="Olfactory receptor"/>
    <property type="match status" value="1"/>
</dbReference>
<evidence type="ECO:0000256" key="8">
    <source>
        <dbReference type="ARBA" id="ARBA00023170"/>
    </source>
</evidence>
<dbReference type="GO" id="GO:0004930">
    <property type="term" value="F:G protein-coupled receptor activity"/>
    <property type="evidence" value="ECO:0007669"/>
    <property type="project" value="UniProtKB-KW"/>
</dbReference>
<feature type="domain" description="G-protein coupled receptors family 1 profile" evidence="12">
    <location>
        <begin position="1"/>
        <end position="155"/>
    </location>
</feature>
<evidence type="ECO:0000256" key="6">
    <source>
        <dbReference type="ARBA" id="ARBA00023040"/>
    </source>
</evidence>
<comment type="similarity">
    <text evidence="2">Belongs to the G-protein coupled receptor 1 family.</text>
</comment>
<feature type="transmembrane region" description="Helical" evidence="10">
    <location>
        <begin position="137"/>
        <end position="157"/>
    </location>
</feature>
<dbReference type="GO" id="GO:0004984">
    <property type="term" value="F:olfactory receptor activity"/>
    <property type="evidence" value="ECO:0007669"/>
    <property type="project" value="InterPro"/>
</dbReference>
<dbReference type="Gene3D" id="1.20.1070.10">
    <property type="entry name" value="Rhodopsin 7-helix transmembrane proteins"/>
    <property type="match status" value="1"/>
</dbReference>